<feature type="domain" description="HTH tetR-type" evidence="3">
    <location>
        <begin position="3"/>
        <end position="63"/>
    </location>
</feature>
<feature type="DNA-binding region" description="H-T-H motif" evidence="2">
    <location>
        <begin position="26"/>
        <end position="45"/>
    </location>
</feature>
<dbReference type="EMBL" id="QRHA01000005">
    <property type="protein sequence ID" value="RDV26036.1"/>
    <property type="molecule type" value="Genomic_DNA"/>
</dbReference>
<dbReference type="Pfam" id="PF00440">
    <property type="entry name" value="TetR_N"/>
    <property type="match status" value="1"/>
</dbReference>
<dbReference type="InterPro" id="IPR009057">
    <property type="entry name" value="Homeodomain-like_sf"/>
</dbReference>
<dbReference type="InterPro" id="IPR050109">
    <property type="entry name" value="HTH-type_TetR-like_transc_reg"/>
</dbReference>
<dbReference type="PRINTS" id="PR00455">
    <property type="entry name" value="HTHTETR"/>
</dbReference>
<dbReference type="InterPro" id="IPR041586">
    <property type="entry name" value="PsrA_TetR_C"/>
</dbReference>
<dbReference type="Proteomes" id="UP000256561">
    <property type="component" value="Unassembled WGS sequence"/>
</dbReference>
<keyword evidence="1 2" id="KW-0238">DNA-binding</keyword>
<sequence>MAKDTKVRILNAAETLFAEQGYAQTSMRTITARADVNLASVNYHFGSKKNLIQAVLKRYFDLLMPQVDEALLTVQPRLGAQGVEAVLAALVPPMMTLSQFRSNGTEIFVQLLGRGYNETQGHLRRFIMNGYGETVGNLVAAIRACLPQIPDQQIFWRLHFAIGSFVFSMASSKALKEIAAADYHQQVEIADVINNLVPFVAQGIAGSPVAPD</sequence>
<dbReference type="SUPFAM" id="SSF46689">
    <property type="entry name" value="Homeodomain-like"/>
    <property type="match status" value="1"/>
</dbReference>
<dbReference type="Pfam" id="PF17939">
    <property type="entry name" value="TetR_C_30"/>
    <property type="match status" value="1"/>
</dbReference>
<evidence type="ECO:0000259" key="3">
    <source>
        <dbReference type="PROSITE" id="PS50977"/>
    </source>
</evidence>
<evidence type="ECO:0000313" key="5">
    <source>
        <dbReference type="Proteomes" id="UP000256561"/>
    </source>
</evidence>
<organism evidence="4 5">
    <name type="scientific">Alteromonas aestuariivivens</name>
    <dbReference type="NCBI Taxonomy" id="1938339"/>
    <lineage>
        <taxon>Bacteria</taxon>
        <taxon>Pseudomonadati</taxon>
        <taxon>Pseudomonadota</taxon>
        <taxon>Gammaproteobacteria</taxon>
        <taxon>Alteromonadales</taxon>
        <taxon>Alteromonadaceae</taxon>
        <taxon>Alteromonas/Salinimonas group</taxon>
        <taxon>Alteromonas</taxon>
    </lineage>
</organism>
<dbReference type="SUPFAM" id="SSF48498">
    <property type="entry name" value="Tetracyclin repressor-like, C-terminal domain"/>
    <property type="match status" value="1"/>
</dbReference>
<dbReference type="PROSITE" id="PS01081">
    <property type="entry name" value="HTH_TETR_1"/>
    <property type="match status" value="1"/>
</dbReference>
<evidence type="ECO:0000313" key="4">
    <source>
        <dbReference type="EMBL" id="RDV26036.1"/>
    </source>
</evidence>
<evidence type="ECO:0000256" key="1">
    <source>
        <dbReference type="ARBA" id="ARBA00023125"/>
    </source>
</evidence>
<dbReference type="InterPro" id="IPR036271">
    <property type="entry name" value="Tet_transcr_reg_TetR-rel_C_sf"/>
</dbReference>
<dbReference type="AlphaFoldDB" id="A0A3D8M8V6"/>
<accession>A0A3D8M8V6</accession>
<dbReference type="Gene3D" id="1.10.357.10">
    <property type="entry name" value="Tetracycline Repressor, domain 2"/>
    <property type="match status" value="1"/>
</dbReference>
<dbReference type="InterPro" id="IPR023772">
    <property type="entry name" value="DNA-bd_HTH_TetR-type_CS"/>
</dbReference>
<proteinExistence type="predicted"/>
<dbReference type="RefSeq" id="WP_115592906.1">
    <property type="nucleotide sequence ID" value="NZ_QRHA01000005.1"/>
</dbReference>
<evidence type="ECO:0000256" key="2">
    <source>
        <dbReference type="PROSITE-ProRule" id="PRU00335"/>
    </source>
</evidence>
<keyword evidence="5" id="KW-1185">Reference proteome</keyword>
<dbReference type="PANTHER" id="PTHR30055">
    <property type="entry name" value="HTH-TYPE TRANSCRIPTIONAL REGULATOR RUTR"/>
    <property type="match status" value="1"/>
</dbReference>
<dbReference type="OrthoDB" id="2356263at2"/>
<protein>
    <submittedName>
        <fullName evidence="4">TetR/AcrR family transcriptional regulator</fullName>
    </submittedName>
</protein>
<gene>
    <name evidence="4" type="ORF">DXV75_08110</name>
</gene>
<dbReference type="GO" id="GO:0003700">
    <property type="term" value="F:DNA-binding transcription factor activity"/>
    <property type="evidence" value="ECO:0007669"/>
    <property type="project" value="TreeGrafter"/>
</dbReference>
<name>A0A3D8M8V6_9ALTE</name>
<reference evidence="5" key="1">
    <citation type="submission" date="2018-08" db="EMBL/GenBank/DDBJ databases">
        <authorList>
            <person name="Zhang J."/>
            <person name="Du Z.-J."/>
        </authorList>
    </citation>
    <scope>NUCLEOTIDE SEQUENCE [LARGE SCALE GENOMIC DNA]</scope>
    <source>
        <strain evidence="5">KCTC 52655</strain>
    </source>
</reference>
<dbReference type="PROSITE" id="PS50977">
    <property type="entry name" value="HTH_TETR_2"/>
    <property type="match status" value="1"/>
</dbReference>
<comment type="caution">
    <text evidence="4">The sequence shown here is derived from an EMBL/GenBank/DDBJ whole genome shotgun (WGS) entry which is preliminary data.</text>
</comment>
<dbReference type="PANTHER" id="PTHR30055:SF235">
    <property type="entry name" value="TRANSCRIPTIONAL REGULATORY PROTEIN"/>
    <property type="match status" value="1"/>
</dbReference>
<dbReference type="GO" id="GO:0000976">
    <property type="term" value="F:transcription cis-regulatory region binding"/>
    <property type="evidence" value="ECO:0007669"/>
    <property type="project" value="TreeGrafter"/>
</dbReference>
<dbReference type="InterPro" id="IPR001647">
    <property type="entry name" value="HTH_TetR"/>
</dbReference>